<dbReference type="GO" id="GO:0016702">
    <property type="term" value="F:oxidoreductase activity, acting on single donors with incorporation of molecular oxygen, incorporation of two atoms of oxygen"/>
    <property type="evidence" value="ECO:0007669"/>
    <property type="project" value="UniProtKB-ARBA"/>
</dbReference>
<dbReference type="SUPFAM" id="SSF53213">
    <property type="entry name" value="LigB-like"/>
    <property type="match status" value="1"/>
</dbReference>
<proteinExistence type="inferred from homology"/>
<comment type="caution">
    <text evidence="7">The sequence shown here is derived from an EMBL/GenBank/DDBJ whole genome shotgun (WGS) entry which is preliminary data.</text>
</comment>
<dbReference type="CDD" id="cd07363">
    <property type="entry name" value="45_DOPA_Dioxygenase"/>
    <property type="match status" value="1"/>
</dbReference>
<comment type="similarity">
    <text evidence="2">Belongs to the DODA-type extradiol aromatic ring-opening dioxygenase family.</text>
</comment>
<dbReference type="GO" id="GO:0008270">
    <property type="term" value="F:zinc ion binding"/>
    <property type="evidence" value="ECO:0007669"/>
    <property type="project" value="InterPro"/>
</dbReference>
<protein>
    <recommendedName>
        <fullName evidence="6">Extradiol ring-cleavage dioxygenase class III enzyme subunit B domain-containing protein</fullName>
    </recommendedName>
</protein>
<dbReference type="PANTHER" id="PTHR30096">
    <property type="entry name" value="4,5-DOPA DIOXYGENASE EXTRADIOL-LIKE PROTEIN"/>
    <property type="match status" value="1"/>
</dbReference>
<evidence type="ECO:0000313" key="7">
    <source>
        <dbReference type="EMBL" id="POY72103.1"/>
    </source>
</evidence>
<dbReference type="PANTHER" id="PTHR30096:SF0">
    <property type="entry name" value="4,5-DOPA DIOXYGENASE EXTRADIOL-LIKE PROTEIN"/>
    <property type="match status" value="1"/>
</dbReference>
<gene>
    <name evidence="7" type="ORF">BMF94_4835</name>
</gene>
<evidence type="ECO:0000256" key="5">
    <source>
        <dbReference type="ARBA" id="ARBA00023002"/>
    </source>
</evidence>
<name>A0A2S5B5P0_9BASI</name>
<comment type="cofactor">
    <cofactor evidence="1">
        <name>Zn(2+)</name>
        <dbReference type="ChEBI" id="CHEBI:29105"/>
    </cofactor>
</comment>
<feature type="domain" description="Extradiol ring-cleavage dioxygenase class III enzyme subunit B" evidence="6">
    <location>
        <begin position="51"/>
        <end position="340"/>
    </location>
</feature>
<reference evidence="7 8" key="1">
    <citation type="journal article" date="2018" name="Front. Microbiol.">
        <title>Prospects for Fungal Bioremediation of Acidic Radioactive Waste Sites: Characterization and Genome Sequence of Rhodotorula taiwanensis MD1149.</title>
        <authorList>
            <person name="Tkavc R."/>
            <person name="Matrosova V.Y."/>
            <person name="Grichenko O.E."/>
            <person name="Gostincar C."/>
            <person name="Volpe R.P."/>
            <person name="Klimenkova P."/>
            <person name="Gaidamakova E.K."/>
            <person name="Zhou C.E."/>
            <person name="Stewart B.J."/>
            <person name="Lyman M.G."/>
            <person name="Malfatti S.A."/>
            <person name="Rubinfeld B."/>
            <person name="Courtot M."/>
            <person name="Singh J."/>
            <person name="Dalgard C.L."/>
            <person name="Hamilton T."/>
            <person name="Frey K.G."/>
            <person name="Gunde-Cimerman N."/>
            <person name="Dugan L."/>
            <person name="Daly M.J."/>
        </authorList>
    </citation>
    <scope>NUCLEOTIDE SEQUENCE [LARGE SCALE GENOMIC DNA]</scope>
    <source>
        <strain evidence="7 8">MD1149</strain>
    </source>
</reference>
<keyword evidence="5" id="KW-0560">Oxidoreductase</keyword>
<evidence type="ECO:0000313" key="8">
    <source>
        <dbReference type="Proteomes" id="UP000237144"/>
    </source>
</evidence>
<dbReference type="AlphaFoldDB" id="A0A2S5B5P0"/>
<evidence type="ECO:0000256" key="1">
    <source>
        <dbReference type="ARBA" id="ARBA00001947"/>
    </source>
</evidence>
<dbReference type="GO" id="GO:0008198">
    <property type="term" value="F:ferrous iron binding"/>
    <property type="evidence" value="ECO:0007669"/>
    <property type="project" value="InterPro"/>
</dbReference>
<evidence type="ECO:0000256" key="2">
    <source>
        <dbReference type="ARBA" id="ARBA00007581"/>
    </source>
</evidence>
<keyword evidence="3" id="KW-0479">Metal-binding</keyword>
<evidence type="ECO:0000256" key="3">
    <source>
        <dbReference type="ARBA" id="ARBA00022723"/>
    </source>
</evidence>
<dbReference type="Proteomes" id="UP000237144">
    <property type="component" value="Unassembled WGS sequence"/>
</dbReference>
<evidence type="ECO:0000259" key="6">
    <source>
        <dbReference type="Pfam" id="PF02900"/>
    </source>
</evidence>
<dbReference type="Pfam" id="PF02900">
    <property type="entry name" value="LigB"/>
    <property type="match status" value="1"/>
</dbReference>
<dbReference type="InterPro" id="IPR014436">
    <property type="entry name" value="Extradiol_dOase_DODA"/>
</dbReference>
<dbReference type="InterPro" id="IPR004183">
    <property type="entry name" value="Xdiol_dOase_suB"/>
</dbReference>
<keyword evidence="4" id="KW-0862">Zinc</keyword>
<keyword evidence="8" id="KW-1185">Reference proteome</keyword>
<dbReference type="OrthoDB" id="7396853at2759"/>
<dbReference type="Gene3D" id="3.40.830.10">
    <property type="entry name" value="LigB-like"/>
    <property type="match status" value="1"/>
</dbReference>
<evidence type="ECO:0000256" key="4">
    <source>
        <dbReference type="ARBA" id="ARBA00022833"/>
    </source>
</evidence>
<dbReference type="STRING" id="741276.A0A2S5B5P0"/>
<accession>A0A2S5B5P0</accession>
<organism evidence="7 8">
    <name type="scientific">Rhodotorula taiwanensis</name>
    <dbReference type="NCBI Taxonomy" id="741276"/>
    <lineage>
        <taxon>Eukaryota</taxon>
        <taxon>Fungi</taxon>
        <taxon>Dikarya</taxon>
        <taxon>Basidiomycota</taxon>
        <taxon>Pucciniomycotina</taxon>
        <taxon>Microbotryomycetes</taxon>
        <taxon>Sporidiobolales</taxon>
        <taxon>Sporidiobolaceae</taxon>
        <taxon>Rhodotorula</taxon>
    </lineage>
</organism>
<dbReference type="EMBL" id="PJQD01000058">
    <property type="protein sequence ID" value="POY72103.1"/>
    <property type="molecule type" value="Genomic_DNA"/>
</dbReference>
<sequence>MATGGPRKDGAEVNDTPELWRKELAALPELDALNGALPSVFLAHGSPMLIHPPHLANARGGPLGAVQGPKAPLAWFLKDLGPALMDKYRPKAIVVLSAHWESPGGGLVTDYGDENPLLFDYFGFPDELYQVKFHSRGDHDVSERVVEVLQAAGIKSARLTTKLEARGQDGRGFEGPGLDHGVFVPFLHMFGESAPVPVVEVSIPSDFSPAAQYKFGAALAPLRSEGILLISGGLTVHTFRDFSAFSPETAKSIFRAFEKSIVEAVSQSDHHTELYVTPYSQSEERHDAMANLVQHPGFRAAHPREEHFVPLYVAEGAGSTGGSATGSRLVCGLWGAKTVVFGT</sequence>